<dbReference type="GO" id="GO:0005886">
    <property type="term" value="C:plasma membrane"/>
    <property type="evidence" value="ECO:0007669"/>
    <property type="project" value="UniProtKB-SubCell"/>
</dbReference>
<comment type="similarity">
    <text evidence="3 10">Belongs to the FliL family.</text>
</comment>
<dbReference type="KEGG" id="tom:BWR18_17615"/>
<evidence type="ECO:0000256" key="9">
    <source>
        <dbReference type="ARBA" id="ARBA00023136"/>
    </source>
</evidence>
<dbReference type="GO" id="GO:0009425">
    <property type="term" value="C:bacterial-type flagellum basal body"/>
    <property type="evidence" value="ECO:0007669"/>
    <property type="project" value="InterPro"/>
</dbReference>
<dbReference type="GO" id="GO:0071973">
    <property type="term" value="P:bacterial-type flagellum-dependent cell motility"/>
    <property type="evidence" value="ECO:0007669"/>
    <property type="project" value="InterPro"/>
</dbReference>
<comment type="subcellular location">
    <subcellularLocation>
        <location evidence="10">Cell inner membrane</location>
    </subcellularLocation>
    <subcellularLocation>
        <location evidence="2">Cell membrane</location>
        <topology evidence="2">Single-pass membrane protein</topology>
    </subcellularLocation>
</comment>
<dbReference type="Proteomes" id="UP000186336">
    <property type="component" value="Chromosome"/>
</dbReference>
<dbReference type="InterPro" id="IPR005503">
    <property type="entry name" value="FliL"/>
</dbReference>
<evidence type="ECO:0000256" key="7">
    <source>
        <dbReference type="ARBA" id="ARBA00022779"/>
    </source>
</evidence>
<proteinExistence type="inferred from homology"/>
<comment type="function">
    <text evidence="1 10">Controls the rotational direction of flagella during chemotaxis.</text>
</comment>
<keyword evidence="11" id="KW-0969">Cilium</keyword>
<keyword evidence="5 10" id="KW-0145">Chemotaxis</keyword>
<evidence type="ECO:0000313" key="12">
    <source>
        <dbReference type="Proteomes" id="UP000186336"/>
    </source>
</evidence>
<evidence type="ECO:0000256" key="4">
    <source>
        <dbReference type="ARBA" id="ARBA00022475"/>
    </source>
</evidence>
<keyword evidence="10" id="KW-0997">Cell inner membrane</keyword>
<keyword evidence="12" id="KW-1185">Reference proteome</keyword>
<dbReference type="EMBL" id="CP019312">
    <property type="protein sequence ID" value="APX13296.1"/>
    <property type="molecule type" value="Genomic_DNA"/>
</dbReference>
<organism evidence="11 12">
    <name type="scientific">Tateyamaria omphalii</name>
    <dbReference type="NCBI Taxonomy" id="299262"/>
    <lineage>
        <taxon>Bacteria</taxon>
        <taxon>Pseudomonadati</taxon>
        <taxon>Pseudomonadota</taxon>
        <taxon>Alphaproteobacteria</taxon>
        <taxon>Rhodobacterales</taxon>
        <taxon>Roseobacteraceae</taxon>
        <taxon>Tateyamaria</taxon>
    </lineage>
</organism>
<dbReference type="AlphaFoldDB" id="A0A1P8MYY3"/>
<evidence type="ECO:0000256" key="8">
    <source>
        <dbReference type="ARBA" id="ARBA00022989"/>
    </source>
</evidence>
<keyword evidence="8 10" id="KW-1133">Transmembrane helix</keyword>
<evidence type="ECO:0000313" key="11">
    <source>
        <dbReference type="EMBL" id="APX13296.1"/>
    </source>
</evidence>
<evidence type="ECO:0000256" key="6">
    <source>
        <dbReference type="ARBA" id="ARBA00022692"/>
    </source>
</evidence>
<keyword evidence="7 10" id="KW-0283">Flagellar rotation</keyword>
<reference evidence="11 12" key="1">
    <citation type="submission" date="2017-01" db="EMBL/GenBank/DDBJ databases">
        <title>Complete genome of Tateyamaria omphalii DOK1-4 isolated from seawater in Dokdo.</title>
        <authorList>
            <person name="Kim J.H."/>
            <person name="Chi W.-J."/>
        </authorList>
    </citation>
    <scope>NUCLEOTIDE SEQUENCE [LARGE SCALE GENOMIC DNA]</scope>
    <source>
        <strain evidence="11 12">DOK1-4</strain>
    </source>
</reference>
<protein>
    <recommendedName>
        <fullName evidence="10">Flagellar protein FliL</fullName>
    </recommendedName>
</protein>
<evidence type="ECO:0000256" key="1">
    <source>
        <dbReference type="ARBA" id="ARBA00002254"/>
    </source>
</evidence>
<sequence>MTNAAVETPEEAQKSSKLPLILGVVALLLGAGGGFFATFSGMVLAPESAEGPTERGADSPELPDVSFVALEPMVVSLAPSSQGQHLRFRAQLEVPSQYVTDVEAILPRVVDVLNGYLRALETKDIESPAALTRLRAQMLRRVEIVTGAGRVNDLLIMEFVLS</sequence>
<evidence type="ECO:0000256" key="3">
    <source>
        <dbReference type="ARBA" id="ARBA00008281"/>
    </source>
</evidence>
<gene>
    <name evidence="11" type="ORF">BWR18_17615</name>
</gene>
<dbReference type="GO" id="GO:0006935">
    <property type="term" value="P:chemotaxis"/>
    <property type="evidence" value="ECO:0007669"/>
    <property type="project" value="UniProtKB-KW"/>
</dbReference>
<dbReference type="RefSeq" id="WP_076629730.1">
    <property type="nucleotide sequence ID" value="NZ_CP019312.1"/>
</dbReference>
<evidence type="ECO:0000256" key="10">
    <source>
        <dbReference type="RuleBase" id="RU364125"/>
    </source>
</evidence>
<dbReference type="Pfam" id="PF03748">
    <property type="entry name" value="FliL"/>
    <property type="match status" value="1"/>
</dbReference>
<keyword evidence="11" id="KW-0966">Cell projection</keyword>
<keyword evidence="4" id="KW-1003">Cell membrane</keyword>
<name>A0A1P8MYY3_9RHOB</name>
<keyword evidence="6 10" id="KW-0812">Transmembrane</keyword>
<feature type="transmembrane region" description="Helical" evidence="10">
    <location>
        <begin position="20"/>
        <end position="45"/>
    </location>
</feature>
<dbReference type="STRING" id="299262.BWR18_17615"/>
<evidence type="ECO:0000256" key="5">
    <source>
        <dbReference type="ARBA" id="ARBA00022500"/>
    </source>
</evidence>
<keyword evidence="9 10" id="KW-0472">Membrane</keyword>
<accession>A0A1P8MYY3</accession>
<dbReference type="OrthoDB" id="7619358at2"/>
<keyword evidence="11" id="KW-0282">Flagellum</keyword>
<evidence type="ECO:0000256" key="2">
    <source>
        <dbReference type="ARBA" id="ARBA00004162"/>
    </source>
</evidence>